<organism evidence="1 2">
    <name type="scientific">Aliarcobacter butzleri</name>
    <dbReference type="NCBI Taxonomy" id="28197"/>
    <lineage>
        <taxon>Bacteria</taxon>
        <taxon>Pseudomonadati</taxon>
        <taxon>Campylobacterota</taxon>
        <taxon>Epsilonproteobacteria</taxon>
        <taxon>Campylobacterales</taxon>
        <taxon>Arcobacteraceae</taxon>
        <taxon>Aliarcobacter</taxon>
    </lineage>
</organism>
<gene>
    <name evidence="1" type="ORF">O8C76_08435</name>
</gene>
<evidence type="ECO:0000313" key="1">
    <source>
        <dbReference type="EMBL" id="MDN5071062.1"/>
    </source>
</evidence>
<evidence type="ECO:0000313" key="2">
    <source>
        <dbReference type="Proteomes" id="UP001170288"/>
    </source>
</evidence>
<name>A0AAW7PZ48_9BACT</name>
<protein>
    <submittedName>
        <fullName evidence="1">Uncharacterized protein</fullName>
    </submittedName>
</protein>
<dbReference type="RefSeq" id="WP_237918728.1">
    <property type="nucleotide sequence ID" value="NZ_JAKKPB010000005.1"/>
</dbReference>
<sequence length="58" mass="6928">MKVKRFVNKKLFKRDLTYELWLKNFIKPLSSNELNQMEKEFNNFASVNNSCFQPLQGA</sequence>
<reference evidence="1" key="2">
    <citation type="journal article" date="2023" name="Microorganisms">
        <title>Genomic Characterization of Arcobacter butzleri Strains Isolated from Various Sources in Lithuania.</title>
        <authorList>
            <person name="Uljanovas D."/>
            <person name="Golz G."/>
            <person name="Fleischmann S."/>
            <person name="Kudirkiene E."/>
            <person name="Kasetiene N."/>
            <person name="Grineviciene A."/>
            <person name="Tamuleviciene E."/>
            <person name="Aksomaitiene J."/>
            <person name="Alter T."/>
            <person name="Malakauskas M."/>
        </authorList>
    </citation>
    <scope>NUCLEOTIDE SEQUENCE</scope>
    <source>
        <strain evidence="1">RCM69</strain>
    </source>
</reference>
<comment type="caution">
    <text evidence="1">The sequence shown here is derived from an EMBL/GenBank/DDBJ whole genome shotgun (WGS) entry which is preliminary data.</text>
</comment>
<dbReference type="AlphaFoldDB" id="A0AAW7PZ48"/>
<proteinExistence type="predicted"/>
<dbReference type="Proteomes" id="UP001170288">
    <property type="component" value="Unassembled WGS sequence"/>
</dbReference>
<accession>A0AAW7PZ48</accession>
<reference evidence="1" key="1">
    <citation type="submission" date="2022-12" db="EMBL/GenBank/DDBJ databases">
        <authorList>
            <person name="Uljanovas D."/>
        </authorList>
    </citation>
    <scope>NUCLEOTIDE SEQUENCE</scope>
    <source>
        <strain evidence="1">RCM69</strain>
    </source>
</reference>
<dbReference type="EMBL" id="JAPZCX010000013">
    <property type="protein sequence ID" value="MDN5071062.1"/>
    <property type="molecule type" value="Genomic_DNA"/>
</dbReference>